<reference evidence="1" key="1">
    <citation type="submission" date="2022-04" db="EMBL/GenBank/DDBJ databases">
        <title>Genome of the entomopathogenic fungus Entomophthora muscae.</title>
        <authorList>
            <person name="Elya C."/>
            <person name="Lovett B.R."/>
            <person name="Lee E."/>
            <person name="Macias A.M."/>
            <person name="Hajek A.E."/>
            <person name="De Bivort B.L."/>
            <person name="Kasson M.T."/>
            <person name="De Fine Licht H.H."/>
            <person name="Stajich J.E."/>
        </authorList>
    </citation>
    <scope>NUCLEOTIDE SEQUENCE</scope>
    <source>
        <strain evidence="1">Berkeley</strain>
    </source>
</reference>
<proteinExistence type="predicted"/>
<organism evidence="1 2">
    <name type="scientific">Entomophthora muscae</name>
    <dbReference type="NCBI Taxonomy" id="34485"/>
    <lineage>
        <taxon>Eukaryota</taxon>
        <taxon>Fungi</taxon>
        <taxon>Fungi incertae sedis</taxon>
        <taxon>Zoopagomycota</taxon>
        <taxon>Entomophthoromycotina</taxon>
        <taxon>Entomophthoromycetes</taxon>
        <taxon>Entomophthorales</taxon>
        <taxon>Entomophthoraceae</taxon>
        <taxon>Entomophthora</taxon>
    </lineage>
</organism>
<evidence type="ECO:0000313" key="1">
    <source>
        <dbReference type="EMBL" id="KAJ9052335.1"/>
    </source>
</evidence>
<keyword evidence="2" id="KW-1185">Reference proteome</keyword>
<gene>
    <name evidence="1" type="ORF">DSO57_1035211</name>
</gene>
<name>A0ACC2RQH3_9FUNG</name>
<dbReference type="Proteomes" id="UP001165960">
    <property type="component" value="Unassembled WGS sequence"/>
</dbReference>
<protein>
    <submittedName>
        <fullName evidence="1">Uncharacterized protein</fullName>
    </submittedName>
</protein>
<dbReference type="EMBL" id="QTSX02006696">
    <property type="protein sequence ID" value="KAJ9052335.1"/>
    <property type="molecule type" value="Genomic_DNA"/>
</dbReference>
<sequence length="202" mass="22322">MQDSESDFDGIYSTLTDFDLLNFSEQNSDNQLNLISSTGTNFGLTSTIYNDQPSFNFDLPSITCVDQPGFTFDFASATSIPPHDFFGNLPPATSNLQQEFNIDIDFQSELDKIYNETQAQKETENIDYSQLIAGLQQSLQTYGIEPKLNSTSDSFNNGSDIKYTSPESVSVPVESSPTAASLGFNLTPLECRMTSLQSFLEC</sequence>
<evidence type="ECO:0000313" key="2">
    <source>
        <dbReference type="Proteomes" id="UP001165960"/>
    </source>
</evidence>
<accession>A0ACC2RQH3</accession>
<comment type="caution">
    <text evidence="1">The sequence shown here is derived from an EMBL/GenBank/DDBJ whole genome shotgun (WGS) entry which is preliminary data.</text>
</comment>